<gene>
    <name evidence="1" type="ORF">OKIOD_LOCUS3352</name>
</gene>
<evidence type="ECO:0000313" key="1">
    <source>
        <dbReference type="EMBL" id="CAG5088270.1"/>
    </source>
</evidence>
<keyword evidence="2" id="KW-1185">Reference proteome</keyword>
<reference evidence="1 2" key="1">
    <citation type="submission" date="2021-04" db="EMBL/GenBank/DDBJ databases">
        <authorList>
            <person name="Bliznina A."/>
        </authorList>
    </citation>
    <scope>NUCLEOTIDE SEQUENCE [LARGE SCALE GENOMIC DNA]</scope>
</reference>
<sequence length="244" mass="27955">MKAERNVIELFSPTIANNQYQKKEFVKIANAIDKHVEECASLYSEKHREMLKYPVRGTYGRGGKDCCKFDLKLKNQVSLLLAVQVLKELTAKGKELETISWAIRAKYFLFFIDEIHMAPIPIDLNLPDPLKDLELYGIIDDIDVDSIPPLAIECWVHLNYTKQKDLSNCEPFSYKFHSPDVSAALRTFLDDAKEFKVEFMASIEGTDSTNAWLTNVTANKENIAEKVRSYLDVRSHFTVPRKSS</sequence>
<protein>
    <submittedName>
        <fullName evidence="1">Oidioi.mRNA.OKI2018_I69.PAR.g11794.t1.cds</fullName>
    </submittedName>
</protein>
<name>A0ABN7S4L6_OIKDI</name>
<dbReference type="Proteomes" id="UP001158576">
    <property type="component" value="Chromosome PAR"/>
</dbReference>
<proteinExistence type="predicted"/>
<dbReference type="EMBL" id="OU015568">
    <property type="protein sequence ID" value="CAG5088270.1"/>
    <property type="molecule type" value="Genomic_DNA"/>
</dbReference>
<organism evidence="1 2">
    <name type="scientific">Oikopleura dioica</name>
    <name type="common">Tunicate</name>
    <dbReference type="NCBI Taxonomy" id="34765"/>
    <lineage>
        <taxon>Eukaryota</taxon>
        <taxon>Metazoa</taxon>
        <taxon>Chordata</taxon>
        <taxon>Tunicata</taxon>
        <taxon>Appendicularia</taxon>
        <taxon>Copelata</taxon>
        <taxon>Oikopleuridae</taxon>
        <taxon>Oikopleura</taxon>
    </lineage>
</organism>
<evidence type="ECO:0000313" key="2">
    <source>
        <dbReference type="Proteomes" id="UP001158576"/>
    </source>
</evidence>
<accession>A0ABN7S4L6</accession>